<keyword evidence="3" id="KW-1185">Reference proteome</keyword>
<dbReference type="KEGG" id="oni:Osc7112_0570"/>
<protein>
    <recommendedName>
        <fullName evidence="1">DUF5615 domain-containing protein</fullName>
    </recommendedName>
</protein>
<dbReference type="EMBL" id="CP003614">
    <property type="protein sequence ID" value="AFZ05164.1"/>
    <property type="molecule type" value="Genomic_DNA"/>
</dbReference>
<dbReference type="STRING" id="179408.Osc7112_0570"/>
<dbReference type="AlphaFoldDB" id="K9VCE0"/>
<reference evidence="2 3" key="1">
    <citation type="submission" date="2012-05" db="EMBL/GenBank/DDBJ databases">
        <title>Finished chromosome of genome of Oscillatoria sp. PCC 7112.</title>
        <authorList>
            <consortium name="US DOE Joint Genome Institute"/>
            <person name="Gugger M."/>
            <person name="Coursin T."/>
            <person name="Rippka R."/>
            <person name="Tandeau De Marsac N."/>
            <person name="Huntemann M."/>
            <person name="Wei C.-L."/>
            <person name="Han J."/>
            <person name="Detter J.C."/>
            <person name="Han C."/>
            <person name="Tapia R."/>
            <person name="Davenport K."/>
            <person name="Daligault H."/>
            <person name="Erkkila T."/>
            <person name="Gu W."/>
            <person name="Munk A.C.C."/>
            <person name="Teshima H."/>
            <person name="Xu Y."/>
            <person name="Chain P."/>
            <person name="Chen A."/>
            <person name="Krypides N."/>
            <person name="Mavromatis K."/>
            <person name="Markowitz V."/>
            <person name="Szeto E."/>
            <person name="Ivanova N."/>
            <person name="Mikhailova N."/>
            <person name="Ovchinnikova G."/>
            <person name="Pagani I."/>
            <person name="Pati A."/>
            <person name="Goodwin L."/>
            <person name="Peters L."/>
            <person name="Pitluck S."/>
            <person name="Woyke T."/>
            <person name="Kerfeld C."/>
        </authorList>
    </citation>
    <scope>NUCLEOTIDE SEQUENCE [LARGE SCALE GENOMIC DNA]</scope>
    <source>
        <strain evidence="2 3">PCC 7112</strain>
    </source>
</reference>
<gene>
    <name evidence="2" type="ORF">Osc7112_0570</name>
</gene>
<dbReference type="RefSeq" id="WP_015174496.1">
    <property type="nucleotide sequence ID" value="NC_019729.1"/>
</dbReference>
<dbReference type="Proteomes" id="UP000010478">
    <property type="component" value="Chromosome"/>
</dbReference>
<dbReference type="eggNOG" id="COG4634">
    <property type="taxonomic scope" value="Bacteria"/>
</dbReference>
<dbReference type="PATRIC" id="fig|179408.3.peg.713"/>
<dbReference type="Pfam" id="PF18480">
    <property type="entry name" value="DUF5615"/>
    <property type="match status" value="1"/>
</dbReference>
<dbReference type="HOGENOM" id="CLU_150003_3_2_3"/>
<name>K9VCE0_9CYAN</name>
<proteinExistence type="predicted"/>
<evidence type="ECO:0000313" key="3">
    <source>
        <dbReference type="Proteomes" id="UP000010478"/>
    </source>
</evidence>
<accession>K9VCE0</accession>
<dbReference type="OrthoDB" id="334367at2"/>
<feature type="domain" description="DUF5615" evidence="1">
    <location>
        <begin position="4"/>
        <end position="109"/>
    </location>
</feature>
<evidence type="ECO:0000313" key="2">
    <source>
        <dbReference type="EMBL" id="AFZ05164.1"/>
    </source>
</evidence>
<evidence type="ECO:0000259" key="1">
    <source>
        <dbReference type="Pfam" id="PF18480"/>
    </source>
</evidence>
<sequence>MRLLLFDQNLSPRLVDRLADIYPGSVHVDGIGLATIPDREVWDYARQHDYIIVTKDADFSELSLLLGFPPKVIWIRRGNCSTGDIERMLRENYGAIAALSETPNTAIITLF</sequence>
<dbReference type="InterPro" id="IPR041049">
    <property type="entry name" value="DUF5615"/>
</dbReference>
<organism evidence="2 3">
    <name type="scientific">Phormidium nigroviride PCC 7112</name>
    <dbReference type="NCBI Taxonomy" id="179408"/>
    <lineage>
        <taxon>Bacteria</taxon>
        <taxon>Bacillati</taxon>
        <taxon>Cyanobacteriota</taxon>
        <taxon>Cyanophyceae</taxon>
        <taxon>Oscillatoriophycideae</taxon>
        <taxon>Oscillatoriales</taxon>
        <taxon>Oscillatoriaceae</taxon>
        <taxon>Phormidium</taxon>
    </lineage>
</organism>